<organism evidence="2">
    <name type="scientific">freshwater metagenome</name>
    <dbReference type="NCBI Taxonomy" id="449393"/>
    <lineage>
        <taxon>unclassified sequences</taxon>
        <taxon>metagenomes</taxon>
        <taxon>ecological metagenomes</taxon>
    </lineage>
</organism>
<dbReference type="Pfam" id="PF20114">
    <property type="entry name" value="DUF6504"/>
    <property type="match status" value="1"/>
</dbReference>
<evidence type="ECO:0000313" key="2">
    <source>
        <dbReference type="EMBL" id="CAB4661792.1"/>
    </source>
</evidence>
<dbReference type="EMBL" id="CAEZWX010000003">
    <property type="protein sequence ID" value="CAB4661792.1"/>
    <property type="molecule type" value="Genomic_DNA"/>
</dbReference>
<dbReference type="InterPro" id="IPR045443">
    <property type="entry name" value="DUF6504"/>
</dbReference>
<proteinExistence type="predicted"/>
<name>A0A6J6LJB8_9ZZZZ</name>
<gene>
    <name evidence="2" type="ORF">UFOPK2328_00045</name>
</gene>
<dbReference type="AlphaFoldDB" id="A0A6J6LJB8"/>
<reference evidence="2" key="1">
    <citation type="submission" date="2020-05" db="EMBL/GenBank/DDBJ databases">
        <authorList>
            <person name="Chiriac C."/>
            <person name="Salcher M."/>
            <person name="Ghai R."/>
            <person name="Kavagutti S V."/>
        </authorList>
    </citation>
    <scope>NUCLEOTIDE SEQUENCE</scope>
</reference>
<protein>
    <submittedName>
        <fullName evidence="2">Unannotated protein</fullName>
    </submittedName>
</protein>
<evidence type="ECO:0000259" key="1">
    <source>
        <dbReference type="Pfam" id="PF20114"/>
    </source>
</evidence>
<feature type="domain" description="DUF6504" evidence="1">
    <location>
        <begin position="6"/>
        <end position="94"/>
    </location>
</feature>
<sequence>MIAVDENVKVLTNRAGEPVRFSWRNGSYQVTSRPERWYSRKSWWLEASRAQRGIGSEVLEVEMWRITASKGISSPSEFELLHSQTNDRWQLVRIFG</sequence>
<accession>A0A6J6LJB8</accession>